<evidence type="ECO:0000313" key="2">
    <source>
        <dbReference type="Proteomes" id="UP001642520"/>
    </source>
</evidence>
<reference evidence="1 2" key="1">
    <citation type="submission" date="2024-08" db="EMBL/GenBank/DDBJ databases">
        <authorList>
            <person name="Will J Nash"/>
            <person name="Angela Man"/>
            <person name="Seanna McTaggart"/>
            <person name="Kendall Baker"/>
            <person name="Tom Barker"/>
            <person name="Leah Catchpole"/>
            <person name="Alex Durrant"/>
            <person name="Karim Gharbi"/>
            <person name="Naomi Irish"/>
            <person name="Gemy Kaithakottil"/>
            <person name="Debby Ku"/>
            <person name="Aaliyah Providence"/>
            <person name="Felix Shaw"/>
            <person name="David Swarbreck"/>
            <person name="Chris Watkins"/>
            <person name="Ann M. McCartney"/>
            <person name="Giulio Formenti"/>
            <person name="Alice Mouton"/>
            <person name="Noel Vella"/>
            <person name="Bjorn M von Reumont"/>
            <person name="Adriana Vella"/>
            <person name="Wilfried Haerty"/>
        </authorList>
    </citation>
    <scope>NUCLEOTIDE SEQUENCE [LARGE SCALE GENOMIC DNA]</scope>
</reference>
<dbReference type="SUPFAM" id="SSF55681">
    <property type="entry name" value="Class II aaRS and biotin synthetases"/>
    <property type="match status" value="1"/>
</dbReference>
<dbReference type="EMBL" id="CAXAJV020001299">
    <property type="protein sequence ID" value="CAL7948693.1"/>
    <property type="molecule type" value="Genomic_DNA"/>
</dbReference>
<name>A0ABP1PA66_XYLVO</name>
<keyword evidence="2" id="KW-1185">Reference proteome</keyword>
<dbReference type="InterPro" id="IPR045864">
    <property type="entry name" value="aa-tRNA-synth_II/BPL/LPL"/>
</dbReference>
<dbReference type="Proteomes" id="UP001642520">
    <property type="component" value="Unassembled WGS sequence"/>
</dbReference>
<dbReference type="Gene3D" id="3.40.50.800">
    <property type="entry name" value="Anticodon-binding domain"/>
    <property type="match status" value="1"/>
</dbReference>
<proteinExistence type="predicted"/>
<sequence length="323" mass="37383">MNITHILKELSTHFISLTERGLIYGPQGKMLLKNLEEHWFLHCVTMSRYNIFLSDECSSTLNFIIKNAMDDIPFGLATIKNLKNSWNHNVSNIQKLNFQHKTASITIFTNKSEAKDLFHKIQKERKIWWRRLAQCPSRFKLTDTKKVKNLDSVDVESQFPFGSIIVERITYHADVQNLFSKVDSKKDFSDIQMVEHMISLDWGCCALLCDAFDMNKLTKMHIHSKLAPYKVAFHITTLNNEDNTQNDDLHRFILYLNNMLRTKGVNTILTTSKEIIDTCLVPFTVSVDATSLENGIIHIKDRSTSLREAIHVSDLVKYITLRC</sequence>
<dbReference type="Gene3D" id="3.30.930.10">
    <property type="entry name" value="Bira Bifunctional Protein, Domain 2"/>
    <property type="match status" value="1"/>
</dbReference>
<dbReference type="InterPro" id="IPR036621">
    <property type="entry name" value="Anticodon-bd_dom_sf"/>
</dbReference>
<comment type="caution">
    <text evidence="1">The sequence shown here is derived from an EMBL/GenBank/DDBJ whole genome shotgun (WGS) entry which is preliminary data.</text>
</comment>
<gene>
    <name evidence="1" type="ORF">XYLVIOL_LOCUS9029</name>
</gene>
<evidence type="ECO:0008006" key="3">
    <source>
        <dbReference type="Google" id="ProtNLM"/>
    </source>
</evidence>
<evidence type="ECO:0000313" key="1">
    <source>
        <dbReference type="EMBL" id="CAL7948693.1"/>
    </source>
</evidence>
<organism evidence="1 2">
    <name type="scientific">Xylocopa violacea</name>
    <name type="common">Violet carpenter bee</name>
    <name type="synonym">Apis violacea</name>
    <dbReference type="NCBI Taxonomy" id="135666"/>
    <lineage>
        <taxon>Eukaryota</taxon>
        <taxon>Metazoa</taxon>
        <taxon>Ecdysozoa</taxon>
        <taxon>Arthropoda</taxon>
        <taxon>Hexapoda</taxon>
        <taxon>Insecta</taxon>
        <taxon>Pterygota</taxon>
        <taxon>Neoptera</taxon>
        <taxon>Endopterygota</taxon>
        <taxon>Hymenoptera</taxon>
        <taxon>Apocrita</taxon>
        <taxon>Aculeata</taxon>
        <taxon>Apoidea</taxon>
        <taxon>Anthophila</taxon>
        <taxon>Apidae</taxon>
        <taxon>Xylocopa</taxon>
        <taxon>Xylocopa</taxon>
    </lineage>
</organism>
<accession>A0ABP1PA66</accession>
<dbReference type="SUPFAM" id="SSF52954">
    <property type="entry name" value="Class II aaRS ABD-related"/>
    <property type="match status" value="1"/>
</dbReference>
<protein>
    <recommendedName>
        <fullName evidence="3">DNA polymerase subunit gamma-2, mitochondrial</fullName>
    </recommendedName>
</protein>